<keyword evidence="2" id="KW-1185">Reference proteome</keyword>
<reference evidence="2" key="1">
    <citation type="journal article" date="2019" name="Int. J. Syst. Evol. Microbiol.">
        <title>The Global Catalogue of Microorganisms (GCM) 10K type strain sequencing project: providing services to taxonomists for standard genome sequencing and annotation.</title>
        <authorList>
            <consortium name="The Broad Institute Genomics Platform"/>
            <consortium name="The Broad Institute Genome Sequencing Center for Infectious Disease"/>
            <person name="Wu L."/>
            <person name="Ma J."/>
        </authorList>
    </citation>
    <scope>NUCLEOTIDE SEQUENCE [LARGE SCALE GENOMIC DNA]</scope>
    <source>
        <strain evidence="2">JCM 17085</strain>
    </source>
</reference>
<dbReference type="RefSeq" id="WP_345105313.1">
    <property type="nucleotide sequence ID" value="NZ_BAABCV010000009.1"/>
</dbReference>
<organism evidence="1 2">
    <name type="scientific">Mucilaginibacter panaciglaebae</name>
    <dbReference type="NCBI Taxonomy" id="502331"/>
    <lineage>
        <taxon>Bacteria</taxon>
        <taxon>Pseudomonadati</taxon>
        <taxon>Bacteroidota</taxon>
        <taxon>Sphingobacteriia</taxon>
        <taxon>Sphingobacteriales</taxon>
        <taxon>Sphingobacteriaceae</taxon>
        <taxon>Mucilaginibacter</taxon>
    </lineage>
</organism>
<accession>A0ABP7WZL9</accession>
<name>A0ABP7WZL9_9SPHI</name>
<comment type="caution">
    <text evidence="1">The sequence shown here is derived from an EMBL/GenBank/DDBJ whole genome shotgun (WGS) entry which is preliminary data.</text>
</comment>
<proteinExistence type="predicted"/>
<evidence type="ECO:0000313" key="2">
    <source>
        <dbReference type="Proteomes" id="UP001500841"/>
    </source>
</evidence>
<evidence type="ECO:0000313" key="1">
    <source>
        <dbReference type="EMBL" id="GAA4100570.1"/>
    </source>
</evidence>
<dbReference type="EMBL" id="BAABCV010000009">
    <property type="protein sequence ID" value="GAA4100570.1"/>
    <property type="molecule type" value="Genomic_DNA"/>
</dbReference>
<sequence>MITSTDHFKPQRDIIADLLLTEGQQPRTTYFCHKNHLYKPTKEELSDWYINNFASFPLYTSEKNDGVAISNSFQRKYRKYHELEELNDTQTEHRKELDGLERDSILLDLGEYIDEWIDNIFLDFAKAITALKNGPVFACINDDLIIMKNLVNFYIDIRKEEDTQLNFFNNVFIPKAVADQMTEILIALLTDRIKMHEPTYYTSKSTPTHLINQSNFKINWLASQQEFAELIHELTDKGYISLPDMSMSMQANNLVKFFDFSASQRKEGSNIANNILTALKPIFDKDDKKETYNYLKSGYVQKFNTIPLYIPKKNKRQNL</sequence>
<dbReference type="Proteomes" id="UP001500841">
    <property type="component" value="Unassembled WGS sequence"/>
</dbReference>
<gene>
    <name evidence="1" type="ORF">GCM10022392_26470</name>
</gene>
<protein>
    <submittedName>
        <fullName evidence="1">Uncharacterized protein</fullName>
    </submittedName>
</protein>